<proteinExistence type="predicted"/>
<name>A0A8J8MQD8_9FIRM</name>
<keyword evidence="2" id="KW-0614">Plasmid</keyword>
<reference evidence="2" key="1">
    <citation type="submission" date="2020-07" db="EMBL/GenBank/DDBJ databases">
        <title>Vallitalea pronyensis genome.</title>
        <authorList>
            <person name="Postec A."/>
        </authorList>
    </citation>
    <scope>NUCLEOTIDE SEQUENCE</scope>
    <source>
        <strain evidence="2">FatNI3</strain>
        <plasmid evidence="2">pVpro</plasmid>
    </source>
</reference>
<gene>
    <name evidence="2" type="ORF">HZI73_26350</name>
</gene>
<sequence>MKIIIKKTRTKYILLTLLIVLLITSLSFNVFYFPKDDNETQISSIIYEQNVEYFNKYINRIIDDFQYDDYEEIVKQYNHLLALPLSKSDENFANRQKMFVYHNDTTNMLITVILTVSEHNDVGNDEWIHSYDVSPELVNRISEQNEIIVTQVPNIEMASQSFNINGCNVTVMVMSDILSEKNEVARVLIDFNNTFIQFLKNIN</sequence>
<geneLocation type="plasmid" evidence="2 3">
    <name>pVpro</name>
</geneLocation>
<dbReference type="AlphaFoldDB" id="A0A8J8MQD8"/>
<keyword evidence="3" id="KW-1185">Reference proteome</keyword>
<organism evidence="2 3">
    <name type="scientific">Vallitalea pronyensis</name>
    <dbReference type="NCBI Taxonomy" id="1348613"/>
    <lineage>
        <taxon>Bacteria</taxon>
        <taxon>Bacillati</taxon>
        <taxon>Bacillota</taxon>
        <taxon>Clostridia</taxon>
        <taxon>Lachnospirales</taxon>
        <taxon>Vallitaleaceae</taxon>
        <taxon>Vallitalea</taxon>
    </lineage>
</organism>
<accession>A0A8J8MQD8</accession>
<evidence type="ECO:0000313" key="3">
    <source>
        <dbReference type="Proteomes" id="UP000683246"/>
    </source>
</evidence>
<keyword evidence="1" id="KW-0472">Membrane</keyword>
<keyword evidence="1" id="KW-1133">Transmembrane helix</keyword>
<protein>
    <submittedName>
        <fullName evidence="2">Uncharacterized protein</fullName>
    </submittedName>
</protein>
<dbReference type="EMBL" id="CP058650">
    <property type="protein sequence ID" value="QUI25937.1"/>
    <property type="molecule type" value="Genomic_DNA"/>
</dbReference>
<feature type="transmembrane region" description="Helical" evidence="1">
    <location>
        <begin position="12"/>
        <end position="33"/>
    </location>
</feature>
<dbReference type="Proteomes" id="UP000683246">
    <property type="component" value="Plasmid pVpro"/>
</dbReference>
<keyword evidence="1" id="KW-0812">Transmembrane</keyword>
<dbReference type="KEGG" id="vpy:HZI73_26350"/>
<dbReference type="RefSeq" id="WP_212698970.1">
    <property type="nucleotide sequence ID" value="NZ_CP058650.1"/>
</dbReference>
<evidence type="ECO:0000256" key="1">
    <source>
        <dbReference type="SAM" id="Phobius"/>
    </source>
</evidence>
<evidence type="ECO:0000313" key="2">
    <source>
        <dbReference type="EMBL" id="QUI25937.1"/>
    </source>
</evidence>